<gene>
    <name evidence="5" type="ORF">FPE_LOCUS24335</name>
</gene>
<proteinExistence type="predicted"/>
<protein>
    <recommendedName>
        <fullName evidence="4">Transcription initiation factor TFIID subunit 1 histone acetyltransferase domain-containing protein</fullName>
    </recommendedName>
</protein>
<evidence type="ECO:0000256" key="1">
    <source>
        <dbReference type="ARBA" id="ARBA00004123"/>
    </source>
</evidence>
<accession>A0AAD2E6S1</accession>
<evidence type="ECO:0000313" key="5">
    <source>
        <dbReference type="EMBL" id="CAI9776905.1"/>
    </source>
</evidence>
<organism evidence="5 6">
    <name type="scientific">Fraxinus pennsylvanica</name>
    <dbReference type="NCBI Taxonomy" id="56036"/>
    <lineage>
        <taxon>Eukaryota</taxon>
        <taxon>Viridiplantae</taxon>
        <taxon>Streptophyta</taxon>
        <taxon>Embryophyta</taxon>
        <taxon>Tracheophyta</taxon>
        <taxon>Spermatophyta</taxon>
        <taxon>Magnoliopsida</taxon>
        <taxon>eudicotyledons</taxon>
        <taxon>Gunneridae</taxon>
        <taxon>Pentapetalae</taxon>
        <taxon>asterids</taxon>
        <taxon>lamiids</taxon>
        <taxon>Lamiales</taxon>
        <taxon>Oleaceae</taxon>
        <taxon>Oleeae</taxon>
        <taxon>Fraxinus</taxon>
    </lineage>
</organism>
<sequence length="138" mass="15089">MLAGQYRLRQLGITTLTHPARLSSAMNQLPDKTIALAVASHIARELQIAPWNLSSNFVACTKEDEEKIERLEITDVGNPSGQGLGFSYDCPNPPHGTTAKQSEFPIFRRDPSTTKANEENQNEVKKAKKKAGGSVALQ</sequence>
<feature type="region of interest" description="Disordered" evidence="3">
    <location>
        <begin position="94"/>
        <end position="138"/>
    </location>
</feature>
<evidence type="ECO:0000259" key="4">
    <source>
        <dbReference type="Pfam" id="PF12157"/>
    </source>
</evidence>
<comment type="subcellular location">
    <subcellularLocation>
        <location evidence="1">Nucleus</location>
    </subcellularLocation>
</comment>
<dbReference type="GO" id="GO:0051123">
    <property type="term" value="P:RNA polymerase II preinitiation complex assembly"/>
    <property type="evidence" value="ECO:0007669"/>
    <property type="project" value="TreeGrafter"/>
</dbReference>
<dbReference type="GO" id="GO:0005669">
    <property type="term" value="C:transcription factor TFIID complex"/>
    <property type="evidence" value="ECO:0007669"/>
    <property type="project" value="InterPro"/>
</dbReference>
<dbReference type="EMBL" id="OU503050">
    <property type="protein sequence ID" value="CAI9776905.1"/>
    <property type="molecule type" value="Genomic_DNA"/>
</dbReference>
<dbReference type="GO" id="GO:0017025">
    <property type="term" value="F:TBP-class protein binding"/>
    <property type="evidence" value="ECO:0007669"/>
    <property type="project" value="InterPro"/>
</dbReference>
<dbReference type="InterPro" id="IPR022591">
    <property type="entry name" value="TAF1_HAT_dom"/>
</dbReference>
<feature type="compositionally biased region" description="Basic and acidic residues" evidence="3">
    <location>
        <begin position="106"/>
        <end position="125"/>
    </location>
</feature>
<feature type="domain" description="Transcription initiation factor TFIID subunit 1 histone acetyltransferase" evidence="4">
    <location>
        <begin position="1"/>
        <end position="126"/>
    </location>
</feature>
<evidence type="ECO:0000313" key="6">
    <source>
        <dbReference type="Proteomes" id="UP000834106"/>
    </source>
</evidence>
<dbReference type="Proteomes" id="UP000834106">
    <property type="component" value="Chromosome 15"/>
</dbReference>
<evidence type="ECO:0000256" key="3">
    <source>
        <dbReference type="SAM" id="MobiDB-lite"/>
    </source>
</evidence>
<dbReference type="Pfam" id="PF12157">
    <property type="entry name" value="DUF3591"/>
    <property type="match status" value="1"/>
</dbReference>
<dbReference type="GO" id="GO:0004402">
    <property type="term" value="F:histone acetyltransferase activity"/>
    <property type="evidence" value="ECO:0007669"/>
    <property type="project" value="InterPro"/>
</dbReference>
<evidence type="ECO:0000256" key="2">
    <source>
        <dbReference type="ARBA" id="ARBA00023242"/>
    </source>
</evidence>
<dbReference type="GO" id="GO:0016251">
    <property type="term" value="F:RNA polymerase II general transcription initiation factor activity"/>
    <property type="evidence" value="ECO:0007669"/>
    <property type="project" value="InterPro"/>
</dbReference>
<dbReference type="InterPro" id="IPR040240">
    <property type="entry name" value="TAF1"/>
</dbReference>
<keyword evidence="2" id="KW-0539">Nucleus</keyword>
<dbReference type="AlphaFoldDB" id="A0AAD2E6S1"/>
<dbReference type="PANTHER" id="PTHR13900:SF0">
    <property type="entry name" value="TRANSCRIPTION INITIATION FACTOR TFIID SUBUNIT 1"/>
    <property type="match status" value="1"/>
</dbReference>
<keyword evidence="6" id="KW-1185">Reference proteome</keyword>
<reference evidence="5" key="1">
    <citation type="submission" date="2023-05" db="EMBL/GenBank/DDBJ databases">
        <authorList>
            <person name="Huff M."/>
        </authorList>
    </citation>
    <scope>NUCLEOTIDE SEQUENCE</scope>
</reference>
<name>A0AAD2E6S1_9LAMI</name>
<dbReference type="PANTHER" id="PTHR13900">
    <property type="entry name" value="TRANSCRIPTION INITIATION FACTOR TFIID"/>
    <property type="match status" value="1"/>
</dbReference>